<reference evidence="2 3" key="1">
    <citation type="submission" date="2021-08" db="EMBL/GenBank/DDBJ databases">
        <authorList>
            <person name="Peeters C."/>
        </authorList>
    </citation>
    <scope>NUCLEOTIDE SEQUENCE [LARGE SCALE GENOMIC DNA]</scope>
    <source>
        <strain evidence="2 3">LMG 23992</strain>
    </source>
</reference>
<accession>A0ABM8WMJ3</accession>
<keyword evidence="3" id="KW-1185">Reference proteome</keyword>
<evidence type="ECO:0000313" key="3">
    <source>
        <dbReference type="Proteomes" id="UP000727654"/>
    </source>
</evidence>
<proteinExistence type="predicted"/>
<gene>
    <name evidence="2" type="ORF">LMG23992_01213</name>
</gene>
<comment type="caution">
    <text evidence="2">The sequence shown here is derived from an EMBL/GenBank/DDBJ whole genome shotgun (WGS) entry which is preliminary data.</text>
</comment>
<organism evidence="2 3">
    <name type="scientific">Cupriavidus laharis</name>
    <dbReference type="NCBI Taxonomy" id="151654"/>
    <lineage>
        <taxon>Bacteria</taxon>
        <taxon>Pseudomonadati</taxon>
        <taxon>Pseudomonadota</taxon>
        <taxon>Betaproteobacteria</taxon>
        <taxon>Burkholderiales</taxon>
        <taxon>Burkholderiaceae</taxon>
        <taxon>Cupriavidus</taxon>
    </lineage>
</organism>
<name>A0ABM8WMJ3_9BURK</name>
<sequence>MRANHPDSPDIPDGTTPDGTQVGAMLRSRQVF</sequence>
<evidence type="ECO:0000256" key="1">
    <source>
        <dbReference type="SAM" id="MobiDB-lite"/>
    </source>
</evidence>
<evidence type="ECO:0000313" key="2">
    <source>
        <dbReference type="EMBL" id="CAG9168604.1"/>
    </source>
</evidence>
<dbReference type="EMBL" id="CAJZAI010000002">
    <property type="protein sequence ID" value="CAG9168604.1"/>
    <property type="molecule type" value="Genomic_DNA"/>
</dbReference>
<protein>
    <submittedName>
        <fullName evidence="2">Uncharacterized protein</fullName>
    </submittedName>
</protein>
<dbReference type="Proteomes" id="UP000727654">
    <property type="component" value="Unassembled WGS sequence"/>
</dbReference>
<feature type="region of interest" description="Disordered" evidence="1">
    <location>
        <begin position="1"/>
        <end position="32"/>
    </location>
</feature>